<evidence type="ECO:0000256" key="13">
    <source>
        <dbReference type="SAM" id="Phobius"/>
    </source>
</evidence>
<gene>
    <name evidence="14" type="ORF">V8G54_029680</name>
</gene>
<keyword evidence="7" id="KW-0560">Oxidoreductase</keyword>
<reference evidence="14 15" key="1">
    <citation type="journal article" date="2023" name="Life. Sci Alliance">
        <title>Evolutionary insights into 3D genome organization and epigenetic landscape of Vigna mungo.</title>
        <authorList>
            <person name="Junaid A."/>
            <person name="Singh B."/>
            <person name="Bhatia S."/>
        </authorList>
    </citation>
    <scope>NUCLEOTIDE SEQUENCE [LARGE SCALE GENOMIC DNA]</scope>
    <source>
        <strain evidence="14">Urdbean</strain>
    </source>
</reference>
<dbReference type="GO" id="GO:0005789">
    <property type="term" value="C:endoplasmic reticulum membrane"/>
    <property type="evidence" value="ECO:0007669"/>
    <property type="project" value="TreeGrafter"/>
</dbReference>
<keyword evidence="6 13" id="KW-1133">Transmembrane helix</keyword>
<evidence type="ECO:0000256" key="10">
    <source>
        <dbReference type="ARBA" id="ARBA00023136"/>
    </source>
</evidence>
<dbReference type="Proteomes" id="UP001374535">
    <property type="component" value="Chromosome 9"/>
</dbReference>
<evidence type="ECO:0000256" key="6">
    <source>
        <dbReference type="ARBA" id="ARBA00022989"/>
    </source>
</evidence>
<dbReference type="EMBL" id="CP144692">
    <property type="protein sequence ID" value="WVY97529.1"/>
    <property type="molecule type" value="Genomic_DNA"/>
</dbReference>
<evidence type="ECO:0000256" key="9">
    <source>
        <dbReference type="ARBA" id="ARBA00023098"/>
    </source>
</evidence>
<feature type="transmembrane region" description="Helical" evidence="13">
    <location>
        <begin position="284"/>
        <end position="302"/>
    </location>
</feature>
<evidence type="ECO:0000256" key="1">
    <source>
        <dbReference type="ARBA" id="ARBA00004141"/>
    </source>
</evidence>
<accession>A0AAQ3MVN5</accession>
<feature type="transmembrane region" description="Helical" evidence="13">
    <location>
        <begin position="20"/>
        <end position="40"/>
    </location>
</feature>
<dbReference type="AlphaFoldDB" id="A0AAQ3MVN5"/>
<dbReference type="Pfam" id="PF01222">
    <property type="entry name" value="ERG4_ERG24"/>
    <property type="match status" value="1"/>
</dbReference>
<feature type="transmembrane region" description="Helical" evidence="13">
    <location>
        <begin position="151"/>
        <end position="169"/>
    </location>
</feature>
<evidence type="ECO:0000313" key="14">
    <source>
        <dbReference type="EMBL" id="WVY97529.1"/>
    </source>
</evidence>
<sequence>MESNVDLGFLLQALMPSWNSVPLLTGFFTYLAIAGSILPGKIVPGVALPDATRLHYRCNGLLSLLLLVALLGIGANMGFVSPTAISDRGLELLSTTFLFSFLVTLVLYFSGCESQSKGSSLKPHISGNLIHDWWFGIQLNPHFMGIDLKFFFVRAGMMGWLLINLSILMKSIQDGTLSQSMILYQLFCALYILDYFVHEEYMTSTWDIIAERLGFMLVFGDLVWIPFTFSIQEACGEWIGEWMGELTEGQKVGLRAVLQAHYLVFRERELDVQGWWLLKNNVELTTAAMVANCFVFLIGGVARHCNYLGDLLLALSFSLPCGISSPIPYFYPVYLLILLIWRERRDETRCAEKYKEIWAEYRKLVPWRILPYVY</sequence>
<feature type="transmembrane region" description="Helical" evidence="13">
    <location>
        <begin position="181"/>
        <end position="197"/>
    </location>
</feature>
<dbReference type="PANTHER" id="PTHR21257:SF52">
    <property type="entry name" value="DELTA(14)-STEROL REDUCTASE TM7SF2"/>
    <property type="match status" value="1"/>
</dbReference>
<keyword evidence="8" id="KW-0756">Sterol biosynthesis</keyword>
<evidence type="ECO:0000256" key="5">
    <source>
        <dbReference type="ARBA" id="ARBA00022955"/>
    </source>
</evidence>
<organism evidence="14 15">
    <name type="scientific">Vigna mungo</name>
    <name type="common">Black gram</name>
    <name type="synonym">Phaseolus mungo</name>
    <dbReference type="NCBI Taxonomy" id="3915"/>
    <lineage>
        <taxon>Eukaryota</taxon>
        <taxon>Viridiplantae</taxon>
        <taxon>Streptophyta</taxon>
        <taxon>Embryophyta</taxon>
        <taxon>Tracheophyta</taxon>
        <taxon>Spermatophyta</taxon>
        <taxon>Magnoliopsida</taxon>
        <taxon>eudicotyledons</taxon>
        <taxon>Gunneridae</taxon>
        <taxon>Pentapetalae</taxon>
        <taxon>rosids</taxon>
        <taxon>fabids</taxon>
        <taxon>Fabales</taxon>
        <taxon>Fabaceae</taxon>
        <taxon>Papilionoideae</taxon>
        <taxon>50 kb inversion clade</taxon>
        <taxon>NPAAA clade</taxon>
        <taxon>indigoferoid/millettioid clade</taxon>
        <taxon>Phaseoleae</taxon>
        <taxon>Vigna</taxon>
    </lineage>
</organism>
<dbReference type="PANTHER" id="PTHR21257">
    <property type="entry name" value="DELTA(14)-STEROL REDUCTASE"/>
    <property type="match status" value="1"/>
</dbReference>
<dbReference type="GO" id="GO:0016126">
    <property type="term" value="P:sterol biosynthetic process"/>
    <property type="evidence" value="ECO:0007669"/>
    <property type="project" value="UniProtKB-KW"/>
</dbReference>
<evidence type="ECO:0000256" key="7">
    <source>
        <dbReference type="ARBA" id="ARBA00023002"/>
    </source>
</evidence>
<dbReference type="InterPro" id="IPR001171">
    <property type="entry name" value="ERG24_DHCR-like"/>
</dbReference>
<keyword evidence="4 13" id="KW-0812">Transmembrane</keyword>
<keyword evidence="12" id="KW-0753">Steroid metabolism</keyword>
<evidence type="ECO:0000256" key="3">
    <source>
        <dbReference type="ARBA" id="ARBA00022516"/>
    </source>
</evidence>
<feature type="transmembrane region" description="Helical" evidence="13">
    <location>
        <begin position="61"/>
        <end position="80"/>
    </location>
</feature>
<keyword evidence="11" id="KW-1207">Sterol metabolism</keyword>
<feature type="transmembrane region" description="Helical" evidence="13">
    <location>
        <begin position="322"/>
        <end position="341"/>
    </location>
</feature>
<dbReference type="GO" id="GO:0050613">
    <property type="term" value="F:Delta14-sterol reductase activity"/>
    <property type="evidence" value="ECO:0007669"/>
    <property type="project" value="TreeGrafter"/>
</dbReference>
<comment type="similarity">
    <text evidence="2">Belongs to the ERG4/ERG24 family.</text>
</comment>
<keyword evidence="5" id="KW-0752">Steroid biosynthesis</keyword>
<dbReference type="PROSITE" id="PS01018">
    <property type="entry name" value="STEROL_REDUCT_2"/>
    <property type="match status" value="1"/>
</dbReference>
<evidence type="ECO:0000313" key="15">
    <source>
        <dbReference type="Proteomes" id="UP001374535"/>
    </source>
</evidence>
<name>A0AAQ3MVN5_VIGMU</name>
<dbReference type="Gene3D" id="1.20.120.1630">
    <property type="match status" value="1"/>
</dbReference>
<evidence type="ECO:0000256" key="4">
    <source>
        <dbReference type="ARBA" id="ARBA00022692"/>
    </source>
</evidence>
<evidence type="ECO:0000256" key="11">
    <source>
        <dbReference type="ARBA" id="ARBA00023166"/>
    </source>
</evidence>
<keyword evidence="15" id="KW-1185">Reference proteome</keyword>
<evidence type="ECO:0000256" key="12">
    <source>
        <dbReference type="ARBA" id="ARBA00023221"/>
    </source>
</evidence>
<keyword evidence="3" id="KW-0444">Lipid biosynthesis</keyword>
<dbReference type="InterPro" id="IPR018083">
    <property type="entry name" value="Sterol_reductase_CS"/>
</dbReference>
<keyword evidence="9" id="KW-0443">Lipid metabolism</keyword>
<comment type="subcellular location">
    <subcellularLocation>
        <location evidence="1">Membrane</location>
        <topology evidence="1">Multi-pass membrane protein</topology>
    </subcellularLocation>
</comment>
<evidence type="ECO:0008006" key="16">
    <source>
        <dbReference type="Google" id="ProtNLM"/>
    </source>
</evidence>
<evidence type="ECO:0000256" key="2">
    <source>
        <dbReference type="ARBA" id="ARBA00005402"/>
    </source>
</evidence>
<evidence type="ECO:0000256" key="8">
    <source>
        <dbReference type="ARBA" id="ARBA00023011"/>
    </source>
</evidence>
<proteinExistence type="inferred from homology"/>
<feature type="transmembrane region" description="Helical" evidence="13">
    <location>
        <begin position="92"/>
        <end position="110"/>
    </location>
</feature>
<protein>
    <recommendedName>
        <fullName evidence="16">Delta(14)-sterol reductase</fullName>
    </recommendedName>
</protein>
<keyword evidence="10 13" id="KW-0472">Membrane</keyword>